<name>A0A8S5UC11_9CAUD</name>
<sequence length="60" mass="7035">MIFDGNFKSVTEKDEKKYFYYLDSSSNSINKISVNDFNSKFGLYMIPRVIESKDDYLFAA</sequence>
<evidence type="ECO:0000313" key="1">
    <source>
        <dbReference type="EMBL" id="DAF92009.1"/>
    </source>
</evidence>
<dbReference type="EMBL" id="BK016062">
    <property type="protein sequence ID" value="DAF92009.1"/>
    <property type="molecule type" value="Genomic_DNA"/>
</dbReference>
<accession>A0A8S5UC11</accession>
<reference evidence="1" key="1">
    <citation type="journal article" date="2021" name="Proc. Natl. Acad. Sci. U.S.A.">
        <title>A Catalog of Tens of Thousands of Viruses from Human Metagenomes Reveals Hidden Associations with Chronic Diseases.</title>
        <authorList>
            <person name="Tisza M.J."/>
            <person name="Buck C.B."/>
        </authorList>
    </citation>
    <scope>NUCLEOTIDE SEQUENCE</scope>
    <source>
        <strain evidence="1">CtZkC8</strain>
    </source>
</reference>
<protein>
    <submittedName>
        <fullName evidence="1">Uncharacterized protein</fullName>
    </submittedName>
</protein>
<organism evidence="1">
    <name type="scientific">Podoviridae sp. ctZkC8</name>
    <dbReference type="NCBI Taxonomy" id="2825259"/>
    <lineage>
        <taxon>Viruses</taxon>
        <taxon>Duplodnaviria</taxon>
        <taxon>Heunggongvirae</taxon>
        <taxon>Uroviricota</taxon>
        <taxon>Caudoviricetes</taxon>
    </lineage>
</organism>
<proteinExistence type="predicted"/>